<proteinExistence type="predicted"/>
<dbReference type="PANTHER" id="PTHR11364">
    <property type="entry name" value="THIOSULFATE SULFERTANSFERASE"/>
    <property type="match status" value="1"/>
</dbReference>
<keyword evidence="1 4" id="KW-0808">Transferase</keyword>
<dbReference type="CDD" id="cd01448">
    <property type="entry name" value="TST_Repeat_1"/>
    <property type="match status" value="1"/>
</dbReference>
<dbReference type="PANTHER" id="PTHR11364:SF27">
    <property type="entry name" value="SULFURTRANSFERASE"/>
    <property type="match status" value="1"/>
</dbReference>
<gene>
    <name evidence="4" type="ORF">ACFSSB_03680</name>
</gene>
<dbReference type="InterPro" id="IPR045078">
    <property type="entry name" value="TST/MPST-like"/>
</dbReference>
<evidence type="ECO:0000256" key="2">
    <source>
        <dbReference type="ARBA" id="ARBA00022737"/>
    </source>
</evidence>
<accession>A0ABW5JXC9</accession>
<dbReference type="PROSITE" id="PS50206">
    <property type="entry name" value="RHODANESE_3"/>
    <property type="match status" value="2"/>
</dbReference>
<dbReference type="CDD" id="cd01449">
    <property type="entry name" value="TST_Repeat_2"/>
    <property type="match status" value="1"/>
</dbReference>
<dbReference type="SMART" id="SM00450">
    <property type="entry name" value="RHOD"/>
    <property type="match status" value="2"/>
</dbReference>
<dbReference type="RefSeq" id="WP_379901082.1">
    <property type="nucleotide sequence ID" value="NZ_JBHULM010000007.1"/>
</dbReference>
<dbReference type="GO" id="GO:0016740">
    <property type="term" value="F:transferase activity"/>
    <property type="evidence" value="ECO:0007669"/>
    <property type="project" value="UniProtKB-KW"/>
</dbReference>
<dbReference type="Gene3D" id="3.40.250.10">
    <property type="entry name" value="Rhodanese-like domain"/>
    <property type="match status" value="2"/>
</dbReference>
<comment type="caution">
    <text evidence="4">The sequence shown here is derived from an EMBL/GenBank/DDBJ whole genome shotgun (WGS) entry which is preliminary data.</text>
</comment>
<feature type="domain" description="Rhodanese" evidence="3">
    <location>
        <begin position="48"/>
        <end position="137"/>
    </location>
</feature>
<feature type="domain" description="Rhodanese" evidence="3">
    <location>
        <begin position="168"/>
        <end position="280"/>
    </location>
</feature>
<dbReference type="InterPro" id="IPR036873">
    <property type="entry name" value="Rhodanese-like_dom_sf"/>
</dbReference>
<organism evidence="4 5">
    <name type="scientific">Lacinutrix gracilariae</name>
    <dbReference type="NCBI Taxonomy" id="1747198"/>
    <lineage>
        <taxon>Bacteria</taxon>
        <taxon>Pseudomonadati</taxon>
        <taxon>Bacteroidota</taxon>
        <taxon>Flavobacteriia</taxon>
        <taxon>Flavobacteriales</taxon>
        <taxon>Flavobacteriaceae</taxon>
        <taxon>Lacinutrix</taxon>
    </lineage>
</organism>
<protein>
    <submittedName>
        <fullName evidence="4">Sulfurtransferase</fullName>
        <ecNumber evidence="4">2.8.1.-</ecNumber>
    </submittedName>
</protein>
<evidence type="ECO:0000313" key="5">
    <source>
        <dbReference type="Proteomes" id="UP001597467"/>
    </source>
</evidence>
<dbReference type="EC" id="2.8.1.-" evidence="4"/>
<evidence type="ECO:0000313" key="4">
    <source>
        <dbReference type="EMBL" id="MFD2541406.1"/>
    </source>
</evidence>
<keyword evidence="5" id="KW-1185">Reference proteome</keyword>
<dbReference type="Proteomes" id="UP001597467">
    <property type="component" value="Unassembled WGS sequence"/>
</dbReference>
<keyword evidence="2" id="KW-0677">Repeat</keyword>
<dbReference type="SUPFAM" id="SSF52821">
    <property type="entry name" value="Rhodanese/Cell cycle control phosphatase"/>
    <property type="match status" value="2"/>
</dbReference>
<name>A0ABW5JXC9_9FLAO</name>
<evidence type="ECO:0000259" key="3">
    <source>
        <dbReference type="PROSITE" id="PS50206"/>
    </source>
</evidence>
<dbReference type="Pfam" id="PF00581">
    <property type="entry name" value="Rhodanese"/>
    <property type="match status" value="2"/>
</dbReference>
<reference evidence="5" key="1">
    <citation type="journal article" date="2019" name="Int. J. Syst. Evol. Microbiol.">
        <title>The Global Catalogue of Microorganisms (GCM) 10K type strain sequencing project: providing services to taxonomists for standard genome sequencing and annotation.</title>
        <authorList>
            <consortium name="The Broad Institute Genomics Platform"/>
            <consortium name="The Broad Institute Genome Sequencing Center for Infectious Disease"/>
            <person name="Wu L."/>
            <person name="Ma J."/>
        </authorList>
    </citation>
    <scope>NUCLEOTIDE SEQUENCE [LARGE SCALE GENOMIC DNA]</scope>
    <source>
        <strain evidence="5">KCTC 42808</strain>
    </source>
</reference>
<dbReference type="EMBL" id="JBHULM010000007">
    <property type="protein sequence ID" value="MFD2541406.1"/>
    <property type="molecule type" value="Genomic_DNA"/>
</dbReference>
<dbReference type="InterPro" id="IPR001763">
    <property type="entry name" value="Rhodanese-like_dom"/>
</dbReference>
<sequence>MSNIQLDRSIVSVDWLHDNIHASNLVILNATIPKVVVDKDASSEGFQIPNTLFFDIKKKFSNVDDAFPSAFPSEETFTNSAQELGINKDAAIVLYDEKGIYSSARAWWLFKAFGHDNVAVLNGGFPEWKRKNFPIVNKQAPKTTVGNFQAKQQENYMVFFKDILKIQEDSNYTILDARSAQRFNGLVAEPREGLRSGNIPNSKNLPFEDLLKNKQLLPKEEIQTIFNQVTKQQENLVFSCGSGITACVLALAATELGYTNLRVYDGSWTEYGSLITNTTNMHWTKNELVAYTLLYAANSNFEEGNKERNLIIEKVNMQTFQKIHDEFDADNDYQSIQKIQKGLEEHQFTQKDVDKLLLEIKNLFFADGDFDIYERIMFRSLNKLLSVE</sequence>
<evidence type="ECO:0000256" key="1">
    <source>
        <dbReference type="ARBA" id="ARBA00022679"/>
    </source>
</evidence>